<evidence type="ECO:0000256" key="1">
    <source>
        <dbReference type="SAM" id="MobiDB-lite"/>
    </source>
</evidence>
<dbReference type="SUPFAM" id="SSF81383">
    <property type="entry name" value="F-box domain"/>
    <property type="match status" value="1"/>
</dbReference>
<dbReference type="PROSITE" id="PS50181">
    <property type="entry name" value="FBOX"/>
    <property type="match status" value="1"/>
</dbReference>
<dbReference type="InterPro" id="IPR011047">
    <property type="entry name" value="Quinoprotein_ADH-like_sf"/>
</dbReference>
<dbReference type="Gene3D" id="1.20.1280.50">
    <property type="match status" value="1"/>
</dbReference>
<dbReference type="RefSeq" id="XP_004334683.1">
    <property type="nucleotide sequence ID" value="XM_004334635.1"/>
</dbReference>
<feature type="region of interest" description="Disordered" evidence="1">
    <location>
        <begin position="1"/>
        <end position="46"/>
    </location>
</feature>
<dbReference type="AlphaFoldDB" id="L8GHY1"/>
<evidence type="ECO:0000313" key="4">
    <source>
        <dbReference type="Proteomes" id="UP000011083"/>
    </source>
</evidence>
<reference evidence="3 4" key="1">
    <citation type="journal article" date="2013" name="Genome Biol.">
        <title>Genome of Acanthamoeba castellanii highlights extensive lateral gene transfer and early evolution of tyrosine kinase signaling.</title>
        <authorList>
            <person name="Clarke M."/>
            <person name="Lohan A.J."/>
            <person name="Liu B."/>
            <person name="Lagkouvardos I."/>
            <person name="Roy S."/>
            <person name="Zafar N."/>
            <person name="Bertelli C."/>
            <person name="Schilde C."/>
            <person name="Kianianmomeni A."/>
            <person name="Burglin T.R."/>
            <person name="Frech C."/>
            <person name="Turcotte B."/>
            <person name="Kopec K.O."/>
            <person name="Synnott J.M."/>
            <person name="Choo C."/>
            <person name="Paponov I."/>
            <person name="Finkler A."/>
            <person name="Soon Heng Tan C."/>
            <person name="Hutchins A.P."/>
            <person name="Weinmeier T."/>
            <person name="Rattei T."/>
            <person name="Chu J.S."/>
            <person name="Gimenez G."/>
            <person name="Irimia M."/>
            <person name="Rigden D.J."/>
            <person name="Fitzpatrick D.A."/>
            <person name="Lorenzo-Morales J."/>
            <person name="Bateman A."/>
            <person name="Chiu C.H."/>
            <person name="Tang P."/>
            <person name="Hegemann P."/>
            <person name="Fromm H."/>
            <person name="Raoult D."/>
            <person name="Greub G."/>
            <person name="Miranda-Saavedra D."/>
            <person name="Chen N."/>
            <person name="Nash P."/>
            <person name="Ginger M.L."/>
            <person name="Horn M."/>
            <person name="Schaap P."/>
            <person name="Caler L."/>
            <person name="Loftus B."/>
        </authorList>
    </citation>
    <scope>NUCLEOTIDE SEQUENCE [LARGE SCALE GENOMIC DNA]</scope>
    <source>
        <strain evidence="3 4">Neff</strain>
    </source>
</reference>
<dbReference type="Proteomes" id="UP000011083">
    <property type="component" value="Unassembled WGS sequence"/>
</dbReference>
<dbReference type="Pfam" id="PF12937">
    <property type="entry name" value="F-box-like"/>
    <property type="match status" value="1"/>
</dbReference>
<accession>L8GHY1</accession>
<sequence length="468" mass="52109">MDSEPSRKRKRPDEGGDHISPRATTAPSSPPTRPSEKKRHKALAASDLLPLGGRDGQVDGLATLPPELLCAVCTLLAPGDVLALGLTCRSLTFVLGEDVAVWRPLLLHRWALEGKVKRREPDPARESWKDLYRRAACSEMLFVYGRAHGTQATFRDKIIGRFAFVGNRGLIAVLDQQLAVLMMMVITKIMKMVVMVMMTASHHHPLVWDLHSGDEARVLDIRQSDWQSVREWSAPGGYTIETEQHVPVVGNGITCLSGWLSTWSAFDGAFMGSVQSESGLPVDVVRFSGGRYMASLHSNVVSVWEPYSLKLVSTFQVGTLSDGPWDVALHDSFLAVSSLNLVNVYDLREGDWSSPVWTLPASEAEQRESEVAYLAVHLQGRFMVVVQRAERRNSVVIYDVVRRRRVRTIPAKQTPHKLATYKRGIAWSDFMSRSLEFWHFTSGDKCDATDQHTDTPSPQAHSAADVTR</sequence>
<evidence type="ECO:0000313" key="3">
    <source>
        <dbReference type="EMBL" id="ELR12670.1"/>
    </source>
</evidence>
<keyword evidence="4" id="KW-1185">Reference proteome</keyword>
<dbReference type="EMBL" id="KB008103">
    <property type="protein sequence ID" value="ELR12670.1"/>
    <property type="molecule type" value="Genomic_DNA"/>
</dbReference>
<feature type="region of interest" description="Disordered" evidence="1">
    <location>
        <begin position="449"/>
        <end position="468"/>
    </location>
</feature>
<proteinExistence type="predicted"/>
<name>L8GHY1_ACACF</name>
<feature type="domain" description="F-box" evidence="2">
    <location>
        <begin position="58"/>
        <end position="105"/>
    </location>
</feature>
<dbReference type="GeneID" id="14913177"/>
<protein>
    <recommendedName>
        <fullName evidence="2">F-box domain-containing protein</fullName>
    </recommendedName>
</protein>
<dbReference type="InterPro" id="IPR036047">
    <property type="entry name" value="F-box-like_dom_sf"/>
</dbReference>
<evidence type="ECO:0000259" key="2">
    <source>
        <dbReference type="PROSITE" id="PS50181"/>
    </source>
</evidence>
<dbReference type="SUPFAM" id="SSF50998">
    <property type="entry name" value="Quinoprotein alcohol dehydrogenase-like"/>
    <property type="match status" value="1"/>
</dbReference>
<organism evidence="3 4">
    <name type="scientific">Acanthamoeba castellanii (strain ATCC 30010 / Neff)</name>
    <dbReference type="NCBI Taxonomy" id="1257118"/>
    <lineage>
        <taxon>Eukaryota</taxon>
        <taxon>Amoebozoa</taxon>
        <taxon>Discosea</taxon>
        <taxon>Longamoebia</taxon>
        <taxon>Centramoebida</taxon>
        <taxon>Acanthamoebidae</taxon>
        <taxon>Acanthamoeba</taxon>
    </lineage>
</organism>
<dbReference type="InterPro" id="IPR001810">
    <property type="entry name" value="F-box_dom"/>
</dbReference>
<dbReference type="VEuPathDB" id="AmoebaDB:ACA1_091800"/>
<dbReference type="InterPro" id="IPR015943">
    <property type="entry name" value="WD40/YVTN_repeat-like_dom_sf"/>
</dbReference>
<dbReference type="CDD" id="cd09917">
    <property type="entry name" value="F-box_SF"/>
    <property type="match status" value="1"/>
</dbReference>
<dbReference type="KEGG" id="acan:ACA1_091800"/>
<gene>
    <name evidence="3" type="ORF">ACA1_091800</name>
</gene>
<dbReference type="Gene3D" id="2.130.10.10">
    <property type="entry name" value="YVTN repeat-like/Quinoprotein amine dehydrogenase"/>
    <property type="match status" value="1"/>
</dbReference>
<feature type="compositionally biased region" description="Basic and acidic residues" evidence="1">
    <location>
        <begin position="1"/>
        <end position="20"/>
    </location>
</feature>